<keyword evidence="1" id="KW-0812">Transmembrane</keyword>
<sequence>MKNWLALLPCVYLGKDGQEPEYVKAKKDNLRLKLNWLFLVLASAVRGISYMCVIPTNHQFIINPTTKTLNITNENIEPGLEQSETFYSLTYVVLFSTYTISAVCTGLLFNHVPTWYLFMFSTLSHTLGYLMYALATNGWMMMLARGLTGLQLGTNTSLVFAYCSVSFEKYTENLKILGKYEKNKAERVKGYVFSLFFIGNSLGFANAIGFPVILAQFPNTPQFRPPAWFCVAAGVALLLLQFLLFHGESTWHCSRNYSMKKLSIKGCGSKKNVTFCQVFVPLYVIFVGGVKGVRYVMPEVLVNPILSDSFGFSDEKISLFFLLIILCNPIGTALLYTLQYFKVKGYGLTVVGLICTITSLLIMTDWQAIGSDPCTEHSLFHHPQLADQYRLELAESNISESGMVSVQSLLVVEGEVYQMAVNRCESAEEHCHWIPNSLVTGKHCSDCQPICRSPRHTLNFVQFTVGFSFFVSTLSLMYVGIFILVSNSVSKQFQGISVGVTTALMGAARGVVPLIMDVVYEHVQKRTYLVMLIQVGVFLPLLIGLFLLYPWLAGSRKIDYSQDNQEQAEEEADKTT</sequence>
<evidence type="ECO:0000256" key="1">
    <source>
        <dbReference type="SAM" id="Phobius"/>
    </source>
</evidence>
<dbReference type="Gene3D" id="1.20.1250.20">
    <property type="entry name" value="MFS general substrate transporter like domains"/>
    <property type="match status" value="1"/>
</dbReference>
<reference evidence="2" key="1">
    <citation type="submission" date="2023-03" db="EMBL/GenBank/DDBJ databases">
        <authorList>
            <person name="Steffen K."/>
            <person name="Cardenas P."/>
        </authorList>
    </citation>
    <scope>NUCLEOTIDE SEQUENCE</scope>
</reference>
<comment type="caution">
    <text evidence="2">The sequence shown here is derived from an EMBL/GenBank/DDBJ whole genome shotgun (WGS) entry which is preliminary data.</text>
</comment>
<feature type="transmembrane region" description="Helical" evidence="1">
    <location>
        <begin position="528"/>
        <end position="552"/>
    </location>
</feature>
<keyword evidence="3" id="KW-1185">Reference proteome</keyword>
<dbReference type="InterPro" id="IPR036259">
    <property type="entry name" value="MFS_trans_sf"/>
</dbReference>
<accession>A0AA35RUD9</accession>
<feature type="transmembrane region" description="Helical" evidence="1">
    <location>
        <begin position="34"/>
        <end position="53"/>
    </location>
</feature>
<proteinExistence type="predicted"/>
<feature type="transmembrane region" description="Helical" evidence="1">
    <location>
        <begin position="89"/>
        <end position="109"/>
    </location>
</feature>
<keyword evidence="1" id="KW-1133">Transmembrane helix</keyword>
<feature type="transmembrane region" description="Helical" evidence="1">
    <location>
        <begin position="345"/>
        <end position="363"/>
    </location>
</feature>
<dbReference type="EMBL" id="CASHTH010001669">
    <property type="protein sequence ID" value="CAI8017908.1"/>
    <property type="molecule type" value="Genomic_DNA"/>
</dbReference>
<feature type="transmembrane region" description="Helical" evidence="1">
    <location>
        <begin position="496"/>
        <end position="516"/>
    </location>
</feature>
<feature type="transmembrane region" description="Helical" evidence="1">
    <location>
        <begin position="191"/>
        <end position="214"/>
    </location>
</feature>
<dbReference type="SUPFAM" id="SSF103473">
    <property type="entry name" value="MFS general substrate transporter"/>
    <property type="match status" value="1"/>
</dbReference>
<evidence type="ECO:0000313" key="3">
    <source>
        <dbReference type="Proteomes" id="UP001174909"/>
    </source>
</evidence>
<name>A0AA35RUD9_GEOBA</name>
<organism evidence="2 3">
    <name type="scientific">Geodia barretti</name>
    <name type="common">Barrett's horny sponge</name>
    <dbReference type="NCBI Taxonomy" id="519541"/>
    <lineage>
        <taxon>Eukaryota</taxon>
        <taxon>Metazoa</taxon>
        <taxon>Porifera</taxon>
        <taxon>Demospongiae</taxon>
        <taxon>Heteroscleromorpha</taxon>
        <taxon>Tetractinellida</taxon>
        <taxon>Astrophorina</taxon>
        <taxon>Geodiidae</taxon>
        <taxon>Geodia</taxon>
    </lineage>
</organism>
<feature type="transmembrane region" description="Helical" evidence="1">
    <location>
        <begin position="278"/>
        <end position="297"/>
    </location>
</feature>
<evidence type="ECO:0000313" key="2">
    <source>
        <dbReference type="EMBL" id="CAI8017908.1"/>
    </source>
</evidence>
<feature type="transmembrane region" description="Helical" evidence="1">
    <location>
        <begin position="317"/>
        <end position="338"/>
    </location>
</feature>
<feature type="transmembrane region" description="Helical" evidence="1">
    <location>
        <begin position="115"/>
        <end position="135"/>
    </location>
</feature>
<feature type="transmembrane region" description="Helical" evidence="1">
    <location>
        <begin position="463"/>
        <end position="484"/>
    </location>
</feature>
<dbReference type="AlphaFoldDB" id="A0AA35RUD9"/>
<feature type="transmembrane region" description="Helical" evidence="1">
    <location>
        <begin position="226"/>
        <end position="245"/>
    </location>
</feature>
<gene>
    <name evidence="2" type="ORF">GBAR_LOCUS10805</name>
</gene>
<keyword evidence="1" id="KW-0472">Membrane</keyword>
<protein>
    <submittedName>
        <fullName evidence="2">Uncharacterized protein</fullName>
    </submittedName>
</protein>
<dbReference type="Proteomes" id="UP001174909">
    <property type="component" value="Unassembled WGS sequence"/>
</dbReference>